<organism evidence="2">
    <name type="scientific">Lepeophtheirus salmonis</name>
    <name type="common">Salmon louse</name>
    <name type="synonym">Caligus salmonis</name>
    <dbReference type="NCBI Taxonomy" id="72036"/>
    <lineage>
        <taxon>Eukaryota</taxon>
        <taxon>Metazoa</taxon>
        <taxon>Ecdysozoa</taxon>
        <taxon>Arthropoda</taxon>
        <taxon>Crustacea</taxon>
        <taxon>Multicrustacea</taxon>
        <taxon>Hexanauplia</taxon>
        <taxon>Copepoda</taxon>
        <taxon>Siphonostomatoida</taxon>
        <taxon>Caligidae</taxon>
        <taxon>Lepeophtheirus</taxon>
    </lineage>
</organism>
<keyword evidence="1" id="KW-0812">Transmembrane</keyword>
<keyword evidence="1" id="KW-0472">Membrane</keyword>
<reference evidence="2" key="1">
    <citation type="submission" date="2014-05" db="EMBL/GenBank/DDBJ databases">
        <authorList>
            <person name="Chronopoulou M."/>
        </authorList>
    </citation>
    <scope>NUCLEOTIDE SEQUENCE</scope>
    <source>
        <tissue evidence="2">Whole organism</tissue>
    </source>
</reference>
<feature type="non-terminal residue" evidence="2">
    <location>
        <position position="103"/>
    </location>
</feature>
<dbReference type="AlphaFoldDB" id="A0A0K2U901"/>
<protein>
    <submittedName>
        <fullName evidence="2">Uncharacterized protein</fullName>
    </submittedName>
</protein>
<evidence type="ECO:0000313" key="2">
    <source>
        <dbReference type="EMBL" id="CDW34540.1"/>
    </source>
</evidence>
<dbReference type="EMBL" id="HACA01017179">
    <property type="protein sequence ID" value="CDW34540.1"/>
    <property type="molecule type" value="Transcribed_RNA"/>
</dbReference>
<feature type="transmembrane region" description="Helical" evidence="1">
    <location>
        <begin position="7"/>
        <end position="25"/>
    </location>
</feature>
<evidence type="ECO:0000256" key="1">
    <source>
        <dbReference type="SAM" id="Phobius"/>
    </source>
</evidence>
<feature type="non-terminal residue" evidence="2">
    <location>
        <position position="1"/>
    </location>
</feature>
<sequence>KTNFTRLFSHLVFLTAINCDSGLIFQSSPVAANHRISDVLLSVTLYPSAIPSIITVFSTGIIVISVIITSATPSQLINIKVETSSTASSDPRYSVNRISCPSD</sequence>
<feature type="transmembrane region" description="Helical" evidence="1">
    <location>
        <begin position="45"/>
        <end position="68"/>
    </location>
</feature>
<name>A0A0K2U901_LEPSM</name>
<proteinExistence type="predicted"/>
<keyword evidence="1" id="KW-1133">Transmembrane helix</keyword>
<accession>A0A0K2U901</accession>